<dbReference type="Proteomes" id="UP000198972">
    <property type="component" value="Unassembled WGS sequence"/>
</dbReference>
<dbReference type="GO" id="GO:0009234">
    <property type="term" value="P:menaquinone biosynthetic process"/>
    <property type="evidence" value="ECO:0007669"/>
    <property type="project" value="UniProtKB-UniPathway"/>
</dbReference>
<dbReference type="GO" id="GO:0016020">
    <property type="term" value="C:membrane"/>
    <property type="evidence" value="ECO:0007669"/>
    <property type="project" value="UniProtKB-SubCell"/>
</dbReference>
<evidence type="ECO:0000256" key="3">
    <source>
        <dbReference type="ARBA" id="ARBA00022428"/>
    </source>
</evidence>
<keyword evidence="6 8" id="KW-1133">Transmembrane helix</keyword>
<proteinExistence type="predicted"/>
<dbReference type="Pfam" id="PF01040">
    <property type="entry name" value="UbiA"/>
    <property type="match status" value="1"/>
</dbReference>
<feature type="transmembrane region" description="Helical" evidence="8">
    <location>
        <begin position="231"/>
        <end position="259"/>
    </location>
</feature>
<dbReference type="InterPro" id="IPR044878">
    <property type="entry name" value="UbiA_sf"/>
</dbReference>
<reference evidence="9 10" key="1">
    <citation type="submission" date="2016-10" db="EMBL/GenBank/DDBJ databases">
        <authorList>
            <person name="de Groot N.N."/>
        </authorList>
    </citation>
    <scope>NUCLEOTIDE SEQUENCE [LARGE SCALE GENOMIC DNA]</scope>
    <source>
        <strain evidence="9 10">DSM 28129</strain>
    </source>
</reference>
<dbReference type="OrthoDB" id="9767568at2"/>
<keyword evidence="5 8" id="KW-0812">Transmembrane</keyword>
<dbReference type="CDD" id="cd13962">
    <property type="entry name" value="PT_UbiA_UBIAD1"/>
    <property type="match status" value="1"/>
</dbReference>
<dbReference type="UniPathway" id="UPA00079"/>
<sequence>MSKLTLFIKASRFWAITVMLVPVFLGGIGAYVWKGEFHPLLFILTLIGAASAHLFSNMINDLWDYRNGADVTAKENPDMISTNSGLLAGGIMSERTYAAITWSLLGLAVLSAVILSLFSSWLVMIYCVLGGAIAYFYVAPPIRYGYRGKGYSEIAILLSFGVLPIMGTYYVQTGEFSFSLVLLSMPVGILTTMLLFNHHFLHWQADEQAGKKSLVVVWGEKKSLRFSKMMLILAYAFVVICVVTKVLPVYALLALLTAIPVYKVYGGLKEENPAVAYLPLMGASQKASVRCGVVMMAAMLIQGIIQ</sequence>
<dbReference type="RefSeq" id="WP_091230568.1">
    <property type="nucleotide sequence ID" value="NZ_FNBG01000013.1"/>
</dbReference>
<dbReference type="InterPro" id="IPR000537">
    <property type="entry name" value="UbiA_prenyltransferase"/>
</dbReference>
<dbReference type="EMBL" id="FNBG01000013">
    <property type="protein sequence ID" value="SDF58720.1"/>
    <property type="molecule type" value="Genomic_DNA"/>
</dbReference>
<dbReference type="PANTHER" id="PTHR13929:SF0">
    <property type="entry name" value="UBIA PRENYLTRANSFERASE DOMAIN-CONTAINING PROTEIN 1"/>
    <property type="match status" value="1"/>
</dbReference>
<evidence type="ECO:0000256" key="1">
    <source>
        <dbReference type="ARBA" id="ARBA00004141"/>
    </source>
</evidence>
<feature type="transmembrane region" description="Helical" evidence="8">
    <location>
        <begin position="121"/>
        <end position="138"/>
    </location>
</feature>
<keyword evidence="10" id="KW-1185">Reference proteome</keyword>
<dbReference type="GO" id="GO:0042371">
    <property type="term" value="P:vitamin K biosynthetic process"/>
    <property type="evidence" value="ECO:0007669"/>
    <property type="project" value="TreeGrafter"/>
</dbReference>
<keyword evidence="3" id="KW-0474">Menaquinone biosynthesis</keyword>
<dbReference type="InterPro" id="IPR026046">
    <property type="entry name" value="UBIAD1"/>
</dbReference>
<evidence type="ECO:0000256" key="6">
    <source>
        <dbReference type="ARBA" id="ARBA00022989"/>
    </source>
</evidence>
<evidence type="ECO:0000256" key="7">
    <source>
        <dbReference type="ARBA" id="ARBA00023136"/>
    </source>
</evidence>
<dbReference type="AlphaFoldDB" id="A0A1G7MC31"/>
<evidence type="ECO:0000256" key="4">
    <source>
        <dbReference type="ARBA" id="ARBA00022679"/>
    </source>
</evidence>
<dbReference type="PIRSF" id="PIRSF005355">
    <property type="entry name" value="UBIAD1"/>
    <property type="match status" value="1"/>
</dbReference>
<organism evidence="9 10">
    <name type="scientific">Fontibacillus panacisegetis</name>
    <dbReference type="NCBI Taxonomy" id="670482"/>
    <lineage>
        <taxon>Bacteria</taxon>
        <taxon>Bacillati</taxon>
        <taxon>Bacillota</taxon>
        <taxon>Bacilli</taxon>
        <taxon>Bacillales</taxon>
        <taxon>Paenibacillaceae</taxon>
        <taxon>Fontibacillus</taxon>
    </lineage>
</organism>
<protein>
    <submittedName>
        <fullName evidence="9">1,4-dihydroxy-2-naphthoate octaprenyltransferase</fullName>
    </submittedName>
</protein>
<evidence type="ECO:0000256" key="2">
    <source>
        <dbReference type="ARBA" id="ARBA00004863"/>
    </source>
</evidence>
<feature type="transmembrane region" description="Helical" evidence="8">
    <location>
        <begin position="12"/>
        <end position="33"/>
    </location>
</feature>
<dbReference type="STRING" id="670482.SAMN04488542_11340"/>
<keyword evidence="4 9" id="KW-0808">Transferase</keyword>
<gene>
    <name evidence="9" type="ORF">SAMN04488542_11340</name>
</gene>
<name>A0A1G7MC31_9BACL</name>
<dbReference type="Gene3D" id="1.20.120.1780">
    <property type="entry name" value="UbiA prenyltransferase"/>
    <property type="match status" value="1"/>
</dbReference>
<feature type="transmembrane region" description="Helical" evidence="8">
    <location>
        <begin position="96"/>
        <end position="115"/>
    </location>
</feature>
<accession>A0A1G7MC31</accession>
<dbReference type="PANTHER" id="PTHR13929">
    <property type="entry name" value="1,4-DIHYDROXY-2-NAPHTHOATE OCTAPRENYLTRANSFERASE"/>
    <property type="match status" value="1"/>
</dbReference>
<evidence type="ECO:0000256" key="5">
    <source>
        <dbReference type="ARBA" id="ARBA00022692"/>
    </source>
</evidence>
<dbReference type="Gene3D" id="1.10.357.140">
    <property type="entry name" value="UbiA prenyltransferase"/>
    <property type="match status" value="1"/>
</dbReference>
<keyword evidence="7 8" id="KW-0472">Membrane</keyword>
<feature type="transmembrane region" description="Helical" evidence="8">
    <location>
        <begin position="150"/>
        <end position="170"/>
    </location>
</feature>
<evidence type="ECO:0000313" key="9">
    <source>
        <dbReference type="EMBL" id="SDF58720.1"/>
    </source>
</evidence>
<feature type="transmembrane region" description="Helical" evidence="8">
    <location>
        <begin position="39"/>
        <end position="56"/>
    </location>
</feature>
<comment type="subcellular location">
    <subcellularLocation>
        <location evidence="1">Membrane</location>
        <topology evidence="1">Multi-pass membrane protein</topology>
    </subcellularLocation>
</comment>
<evidence type="ECO:0000313" key="10">
    <source>
        <dbReference type="Proteomes" id="UP000198972"/>
    </source>
</evidence>
<dbReference type="GO" id="GO:0004659">
    <property type="term" value="F:prenyltransferase activity"/>
    <property type="evidence" value="ECO:0007669"/>
    <property type="project" value="InterPro"/>
</dbReference>
<feature type="transmembrane region" description="Helical" evidence="8">
    <location>
        <begin position="176"/>
        <end position="196"/>
    </location>
</feature>
<comment type="pathway">
    <text evidence="2">Quinol/quinone metabolism; menaquinone biosynthesis.</text>
</comment>
<evidence type="ECO:0000256" key="8">
    <source>
        <dbReference type="SAM" id="Phobius"/>
    </source>
</evidence>